<dbReference type="InterPro" id="IPR051961">
    <property type="entry name" value="Fungal_Metabolite_Diox"/>
</dbReference>
<protein>
    <submittedName>
        <fullName evidence="2">Phytanoyl-CoA dioxygenase family protein</fullName>
    </submittedName>
</protein>
<evidence type="ECO:0000256" key="1">
    <source>
        <dbReference type="SAM" id="MobiDB-lite"/>
    </source>
</evidence>
<comment type="caution">
    <text evidence="2">The sequence shown here is derived from an EMBL/GenBank/DDBJ whole genome shotgun (WGS) entry which is preliminary data.</text>
</comment>
<dbReference type="Gene3D" id="2.60.120.620">
    <property type="entry name" value="q2cbj1_9rhob like domain"/>
    <property type="match status" value="1"/>
</dbReference>
<dbReference type="Proteomes" id="UP001595851">
    <property type="component" value="Unassembled WGS sequence"/>
</dbReference>
<dbReference type="GO" id="GO:0051213">
    <property type="term" value="F:dioxygenase activity"/>
    <property type="evidence" value="ECO:0007669"/>
    <property type="project" value="UniProtKB-KW"/>
</dbReference>
<dbReference type="SUPFAM" id="SSF51197">
    <property type="entry name" value="Clavaminate synthase-like"/>
    <property type="match status" value="1"/>
</dbReference>
<dbReference type="RefSeq" id="WP_379535412.1">
    <property type="nucleotide sequence ID" value="NZ_JBHSBI010000047.1"/>
</dbReference>
<keyword evidence="2" id="KW-0223">Dioxygenase</keyword>
<reference evidence="3" key="1">
    <citation type="journal article" date="2019" name="Int. J. Syst. Evol. Microbiol.">
        <title>The Global Catalogue of Microorganisms (GCM) 10K type strain sequencing project: providing services to taxonomists for standard genome sequencing and annotation.</title>
        <authorList>
            <consortium name="The Broad Institute Genomics Platform"/>
            <consortium name="The Broad Institute Genome Sequencing Center for Infectious Disease"/>
            <person name="Wu L."/>
            <person name="Ma J."/>
        </authorList>
    </citation>
    <scope>NUCLEOTIDE SEQUENCE [LARGE SCALE GENOMIC DNA]</scope>
    <source>
        <strain evidence="3">TBRC 1276</strain>
    </source>
</reference>
<dbReference type="PANTHER" id="PTHR37563">
    <property type="entry name" value="PHYTANOYL-COA DIOXYGENASE FAMILY PROTEIN (AFU_ORTHOLOGUE AFUA_2G03330)"/>
    <property type="match status" value="1"/>
</dbReference>
<dbReference type="PANTHER" id="PTHR37563:SF2">
    <property type="entry name" value="PHYTANOYL-COA DIOXYGENASE FAMILY PROTEIN (AFU_ORTHOLOGUE AFUA_2G03330)"/>
    <property type="match status" value="1"/>
</dbReference>
<sequence>MDGIARVQLAGAESGAVNPDPDQVAFAVGSLLRDGAVIVAGAVDPERLDRLATTMSDDLEVLLRRPERAENFSAGHLQQDPPPRADLLWPEVLTNPFVLRVCQTAMGQPLKLTGYTNNTNLPGSVAQAVHVDEGQRWPGLSEAHPPARLTVNIPLSATDESRGAIELWPGTHLDTRLCQFSATADEGISRALQYMRAARQAEVSRKVNRRVGLTVPEPMVQARMRERPPVRAVTEPGSVIIRDPRLWHRGMPNTTDQCRFMLALTYDPRWRASDALLEFPQAASWLAECADLEVRARFVDGPIDHLARHLPPKNSPLRRARPGQSSEKVR</sequence>
<feature type="compositionally biased region" description="Basic residues" evidence="1">
    <location>
        <begin position="309"/>
        <end position="321"/>
    </location>
</feature>
<organism evidence="2 3">
    <name type="scientific">Nonomuraea purpurea</name>
    <dbReference type="NCBI Taxonomy" id="1849276"/>
    <lineage>
        <taxon>Bacteria</taxon>
        <taxon>Bacillati</taxon>
        <taxon>Actinomycetota</taxon>
        <taxon>Actinomycetes</taxon>
        <taxon>Streptosporangiales</taxon>
        <taxon>Streptosporangiaceae</taxon>
        <taxon>Nonomuraea</taxon>
    </lineage>
</organism>
<keyword evidence="3" id="KW-1185">Reference proteome</keyword>
<evidence type="ECO:0000313" key="2">
    <source>
        <dbReference type="EMBL" id="MFC4015599.1"/>
    </source>
</evidence>
<accession>A0ABV8GTP1</accession>
<dbReference type="Pfam" id="PF05721">
    <property type="entry name" value="PhyH"/>
    <property type="match status" value="1"/>
</dbReference>
<gene>
    <name evidence="2" type="ORF">ACFOY2_50900</name>
</gene>
<name>A0ABV8GTP1_9ACTN</name>
<feature type="region of interest" description="Disordered" evidence="1">
    <location>
        <begin position="309"/>
        <end position="330"/>
    </location>
</feature>
<evidence type="ECO:0000313" key="3">
    <source>
        <dbReference type="Proteomes" id="UP001595851"/>
    </source>
</evidence>
<dbReference type="EMBL" id="JBHSBI010000047">
    <property type="protein sequence ID" value="MFC4015599.1"/>
    <property type="molecule type" value="Genomic_DNA"/>
</dbReference>
<keyword evidence="2" id="KW-0560">Oxidoreductase</keyword>
<dbReference type="InterPro" id="IPR008775">
    <property type="entry name" value="Phytyl_CoA_dOase-like"/>
</dbReference>
<proteinExistence type="predicted"/>